<reference evidence="1 2" key="1">
    <citation type="journal article" date="2011" name="Stand. Genomic Sci.">
        <title>Complete genome sequence of Thermomonospora curvata type strain (B9).</title>
        <authorList>
            <person name="Chertkov O."/>
            <person name="Sikorski J."/>
            <person name="Nolan M."/>
            <person name="Lapidus A."/>
            <person name="Lucas S."/>
            <person name="Del Rio T.G."/>
            <person name="Tice H."/>
            <person name="Cheng J.F."/>
            <person name="Goodwin L."/>
            <person name="Pitluck S."/>
            <person name="Liolios K."/>
            <person name="Ivanova N."/>
            <person name="Mavromatis K."/>
            <person name="Mikhailova N."/>
            <person name="Ovchinnikova G."/>
            <person name="Pati A."/>
            <person name="Chen A."/>
            <person name="Palaniappan K."/>
            <person name="Djao O.D."/>
            <person name="Land M."/>
            <person name="Hauser L."/>
            <person name="Chang Y.J."/>
            <person name="Jeffries C.D."/>
            <person name="Brettin T."/>
            <person name="Han C."/>
            <person name="Detter J.C."/>
            <person name="Rohde M."/>
            <person name="Goker M."/>
            <person name="Woyke T."/>
            <person name="Bristow J."/>
            <person name="Eisen J.A."/>
            <person name="Markowitz V."/>
            <person name="Hugenholtz P."/>
            <person name="Klenk H.P."/>
            <person name="Kyrpides N.C."/>
        </authorList>
    </citation>
    <scope>NUCLEOTIDE SEQUENCE [LARGE SCALE GENOMIC DNA]</scope>
    <source>
        <strain evidence="2">ATCC 19995 / DSM 43183 / JCM 3096 / KCTC 9072 / NBRC 15933 / NCIMB 10081 / Henssen B9</strain>
    </source>
</reference>
<organism evidence="1 2">
    <name type="scientific">Thermomonospora curvata (strain ATCC 19995 / DSM 43183 / JCM 3096 / KCTC 9072 / NBRC 15933 / NCIMB 10081 / Henssen B9)</name>
    <dbReference type="NCBI Taxonomy" id="471852"/>
    <lineage>
        <taxon>Bacteria</taxon>
        <taxon>Bacillati</taxon>
        <taxon>Actinomycetota</taxon>
        <taxon>Actinomycetes</taxon>
        <taxon>Streptosporangiales</taxon>
        <taxon>Thermomonosporaceae</taxon>
        <taxon>Thermomonospora</taxon>
    </lineage>
</organism>
<dbReference type="HOGENOM" id="CLU_2182716_0_0_11"/>
<protein>
    <submittedName>
        <fullName evidence="1">Uncharacterized protein</fullName>
    </submittedName>
</protein>
<evidence type="ECO:0000313" key="1">
    <source>
        <dbReference type="EMBL" id="ACZ00288.1"/>
    </source>
</evidence>
<dbReference type="KEGG" id="tcu:Tcur_4768"/>
<dbReference type="RefSeq" id="WP_012855069.1">
    <property type="nucleotide sequence ID" value="NC_013510.1"/>
</dbReference>
<accession>D1A782</accession>
<sequence length="109" mass="13006">MRIEELDEVFHSIDHSSPFTISCEDEEADKYLMIDVDGDYALPEYLYEGTSYFLETSDEEEMLEMHVGGLLEEYPRRNMIPREQTLELIRRAYQDMDAAFYSYNWIPNE</sequence>
<gene>
    <name evidence="1" type="ordered locus">Tcur_4768</name>
</gene>
<proteinExistence type="predicted"/>
<dbReference type="EMBL" id="CP001738">
    <property type="protein sequence ID" value="ACZ00288.1"/>
    <property type="molecule type" value="Genomic_DNA"/>
</dbReference>
<evidence type="ECO:0000313" key="2">
    <source>
        <dbReference type="Proteomes" id="UP000001918"/>
    </source>
</evidence>
<dbReference type="Proteomes" id="UP000001918">
    <property type="component" value="Chromosome"/>
</dbReference>
<dbReference type="AlphaFoldDB" id="D1A782"/>
<name>D1A782_THECD</name>
<keyword evidence="2" id="KW-1185">Reference proteome</keyword>